<dbReference type="FunFam" id="1.10.220.10:FF:000008">
    <property type="entry name" value="Annexin"/>
    <property type="match status" value="1"/>
</dbReference>
<evidence type="ECO:0000256" key="1">
    <source>
        <dbReference type="ARBA" id="ARBA00022723"/>
    </source>
</evidence>
<dbReference type="GO" id="GO:0005544">
    <property type="term" value="F:calcium-dependent phospholipid binding"/>
    <property type="evidence" value="ECO:0007669"/>
    <property type="project" value="UniProtKB-KW"/>
</dbReference>
<dbReference type="GO" id="GO:0009414">
    <property type="term" value="P:response to water deprivation"/>
    <property type="evidence" value="ECO:0007669"/>
    <property type="project" value="TreeGrafter"/>
</dbReference>
<evidence type="ECO:0000313" key="6">
    <source>
        <dbReference type="EMBL" id="GAV79023.1"/>
    </source>
</evidence>
<evidence type="ECO:0000313" key="7">
    <source>
        <dbReference type="Proteomes" id="UP000187406"/>
    </source>
</evidence>
<dbReference type="GO" id="GO:0009651">
    <property type="term" value="P:response to salt stress"/>
    <property type="evidence" value="ECO:0007669"/>
    <property type="project" value="TreeGrafter"/>
</dbReference>
<evidence type="ECO:0000256" key="4">
    <source>
        <dbReference type="ARBA" id="ARBA00023216"/>
    </source>
</evidence>
<keyword evidence="7" id="KW-1185">Reference proteome</keyword>
<keyword evidence="2" id="KW-0677">Repeat</keyword>
<feature type="non-terminal residue" evidence="6">
    <location>
        <position position="147"/>
    </location>
</feature>
<evidence type="ECO:0000256" key="3">
    <source>
        <dbReference type="ARBA" id="ARBA00022837"/>
    </source>
</evidence>
<dbReference type="InterPro" id="IPR018502">
    <property type="entry name" value="Annexin_repeat"/>
</dbReference>
<evidence type="ECO:0000256" key="5">
    <source>
        <dbReference type="ARBA" id="ARBA00023302"/>
    </source>
</evidence>
<keyword evidence="3" id="KW-0106">Calcium</keyword>
<dbReference type="Pfam" id="PF00191">
    <property type="entry name" value="Annexin"/>
    <property type="match status" value="2"/>
</dbReference>
<dbReference type="FunFam" id="1.10.220.10:FF:000006">
    <property type="entry name" value="Annexin"/>
    <property type="match status" value="1"/>
</dbReference>
<dbReference type="GO" id="GO:0005509">
    <property type="term" value="F:calcium ion binding"/>
    <property type="evidence" value="ECO:0007669"/>
    <property type="project" value="InterPro"/>
</dbReference>
<dbReference type="PANTHER" id="PTHR10502">
    <property type="entry name" value="ANNEXIN"/>
    <property type="match status" value="1"/>
</dbReference>
<keyword evidence="4" id="KW-0041">Annexin</keyword>
<organism evidence="6 7">
    <name type="scientific">Cephalotus follicularis</name>
    <name type="common">Albany pitcher plant</name>
    <dbReference type="NCBI Taxonomy" id="3775"/>
    <lineage>
        <taxon>Eukaryota</taxon>
        <taxon>Viridiplantae</taxon>
        <taxon>Streptophyta</taxon>
        <taxon>Embryophyta</taxon>
        <taxon>Tracheophyta</taxon>
        <taxon>Spermatophyta</taxon>
        <taxon>Magnoliopsida</taxon>
        <taxon>eudicotyledons</taxon>
        <taxon>Gunneridae</taxon>
        <taxon>Pentapetalae</taxon>
        <taxon>rosids</taxon>
        <taxon>fabids</taxon>
        <taxon>Oxalidales</taxon>
        <taxon>Cephalotaceae</taxon>
        <taxon>Cephalotus</taxon>
    </lineage>
</organism>
<dbReference type="PANTHER" id="PTHR10502:SF99">
    <property type="entry name" value="ANNEXIN D3"/>
    <property type="match status" value="1"/>
</dbReference>
<evidence type="ECO:0000256" key="2">
    <source>
        <dbReference type="ARBA" id="ARBA00022737"/>
    </source>
</evidence>
<dbReference type="EMBL" id="BDDD01001904">
    <property type="protein sequence ID" value="GAV79023.1"/>
    <property type="molecule type" value="Genomic_DNA"/>
</dbReference>
<dbReference type="STRING" id="3775.A0A1Q3CG12"/>
<dbReference type="OrthoDB" id="37886at2759"/>
<keyword evidence="1" id="KW-0479">Metal-binding</keyword>
<dbReference type="GO" id="GO:0005737">
    <property type="term" value="C:cytoplasm"/>
    <property type="evidence" value="ECO:0007669"/>
    <property type="project" value="TreeGrafter"/>
</dbReference>
<gene>
    <name evidence="6" type="ORF">CFOL_v3_22488</name>
</gene>
<accession>A0A1Q3CG12</accession>
<dbReference type="Proteomes" id="UP000187406">
    <property type="component" value="Unassembled WGS sequence"/>
</dbReference>
<reference evidence="7" key="1">
    <citation type="submission" date="2016-04" db="EMBL/GenBank/DDBJ databases">
        <title>Cephalotus genome sequencing.</title>
        <authorList>
            <person name="Fukushima K."/>
            <person name="Hasebe M."/>
            <person name="Fang X."/>
        </authorList>
    </citation>
    <scope>NUCLEOTIDE SEQUENCE [LARGE SCALE GENOMIC DNA]</scope>
    <source>
        <strain evidence="7">cv. St1</strain>
    </source>
</reference>
<dbReference type="GO" id="GO:0009408">
    <property type="term" value="P:response to heat"/>
    <property type="evidence" value="ECO:0007669"/>
    <property type="project" value="TreeGrafter"/>
</dbReference>
<dbReference type="SMART" id="SM00335">
    <property type="entry name" value="ANX"/>
    <property type="match status" value="1"/>
</dbReference>
<sequence length="147" mass="16750">MATLRVPDVVPPPDQDCERLKKAFKGWGTDEKAIIWVLGHRNASQRKKIRDFYQELYNESLIDALHSELSGDFRKAVIMWTIDPPERDAQLARDALKSKKKIKDLQVIVEIACASSPRHLMAVRQAYCSLFDNSLEEEIACTIALPL</sequence>
<dbReference type="GO" id="GO:0001786">
    <property type="term" value="F:phosphatidylserine binding"/>
    <property type="evidence" value="ECO:0007669"/>
    <property type="project" value="TreeGrafter"/>
</dbReference>
<name>A0A1Q3CG12_CEPFO</name>
<protein>
    <submittedName>
        <fullName evidence="6">Annexin domain-containing protein</fullName>
    </submittedName>
</protein>
<keyword evidence="5" id="KW-0111">Calcium/phospholipid-binding</keyword>
<proteinExistence type="predicted"/>
<dbReference type="InterPro" id="IPR037104">
    <property type="entry name" value="Annexin_sf"/>
</dbReference>
<dbReference type="GO" id="GO:0009409">
    <property type="term" value="P:response to cold"/>
    <property type="evidence" value="ECO:0007669"/>
    <property type="project" value="TreeGrafter"/>
</dbReference>
<dbReference type="PRINTS" id="PR00196">
    <property type="entry name" value="ANNEXIN"/>
</dbReference>
<dbReference type="GO" id="GO:0005886">
    <property type="term" value="C:plasma membrane"/>
    <property type="evidence" value="ECO:0007669"/>
    <property type="project" value="TreeGrafter"/>
</dbReference>
<dbReference type="Gene3D" id="1.10.220.10">
    <property type="entry name" value="Annexin"/>
    <property type="match status" value="2"/>
</dbReference>
<dbReference type="InterPro" id="IPR001464">
    <property type="entry name" value="Annexin"/>
</dbReference>
<dbReference type="SUPFAM" id="SSF47874">
    <property type="entry name" value="Annexin"/>
    <property type="match status" value="1"/>
</dbReference>
<dbReference type="InParanoid" id="A0A1Q3CG12"/>
<dbReference type="AlphaFoldDB" id="A0A1Q3CG12"/>
<dbReference type="PROSITE" id="PS51897">
    <property type="entry name" value="ANNEXIN_2"/>
    <property type="match status" value="2"/>
</dbReference>
<comment type="caution">
    <text evidence="6">The sequence shown here is derived from an EMBL/GenBank/DDBJ whole genome shotgun (WGS) entry which is preliminary data.</text>
</comment>